<organism evidence="3 4">
    <name type="scientific">Serinibacter arcticus</name>
    <dbReference type="NCBI Taxonomy" id="1655435"/>
    <lineage>
        <taxon>Bacteria</taxon>
        <taxon>Bacillati</taxon>
        <taxon>Actinomycetota</taxon>
        <taxon>Actinomycetes</taxon>
        <taxon>Micrococcales</taxon>
        <taxon>Beutenbergiaceae</taxon>
        <taxon>Serinibacter</taxon>
    </lineage>
</organism>
<comment type="caution">
    <text evidence="3">The sequence shown here is derived from an EMBL/GenBank/DDBJ whole genome shotgun (WGS) entry which is preliminary data.</text>
</comment>
<accession>A0A2U1ZX13</accession>
<keyword evidence="2" id="KW-0812">Transmembrane</keyword>
<feature type="transmembrane region" description="Helical" evidence="2">
    <location>
        <begin position="337"/>
        <end position="355"/>
    </location>
</feature>
<feature type="transmembrane region" description="Helical" evidence="2">
    <location>
        <begin position="917"/>
        <end position="941"/>
    </location>
</feature>
<sequence>MSRLAQLSLGRRALTALITAAIAILGVVSLGSLRQELIPSVSLPVAAVVGVYPGASPEIVETQVTAPLEQAALGIGGVESVSSTASSNVSTTTIEFRYGINVTDAVSQLRGAIDAISGQLPDDVDPQVIAGSIDDLPVLQLAVSGGGDSAALQQGVTDILQPALEDIPGVRGVSVTGAPERQVQLDVDPVVLAANGLTPDAVLGVLEDNGVSIPTGTVTDGDQTLSVQVGTPITDLAALEALPLTTAEGATVPLGQVVTVTDGEAPSTSYSRVDGEDSLAVAVTKTPEANVVEVSEAVQAELDALADRLDAQAISATVVFDQAPFITESIEGLATEGGLGLVFAVVVILLFLVSWRSTAVSAVSIPLSLLVAFSVMNATGYTLNILTLAALTISIGRVVDDSIVVIENITRHLSYGEERTAAVIGAVKEVGGAITSSTLATIAVFLPIGFVSGFVGEIFRPFAFTVAIAMLASLFVALTIIPVLAYWFLKSPVAVDGDEEAAAEAQRVVREKAEAKERRGIWQRGYLPLLAASLRRPFVALGVAFAVLAGTLALVPQLETNLIGDSGQDTVTVTAGYTPGTSLEAQDAAARGIEAELIGLDGVESVQTSVGSGDGAAAFFGGGSAGSATFALTLAHDGDGVAITDEVRSVVADLVAEPVRDIEVSAGAAGFGTSSTVDLVVTADDPAVLAEAADVALAAAREVPGTSAVSTSAAADQPVIQVSVDRDAAAAVGLSETAVATTVAGVMATPEVGQVQLDDARVTVVASFGDGPASVEELQALPLLTDAGPVPLAQVATVEVVETPAAITRVDGRRTVTIALTPAGQDVGALTADVTAAIDDLQLPAGADVDVAGLATDQAEAFEDLGLALVLAVAIVYIVLVATFNSLGQPLILLVSVPFAVTGSLVALLLTGTPLGVPALIGFLMLVGVVVSNAIVLIDLINQYRTRGRSIADAVTEGARKRLRPIVMTAAATIFALLPMAFGITGGGAFISQPLAVVVIGGLISSTALTLVVVPVLYVLVERGKERRAAKRAAKRGEGASAADGSESVEGDEPESSDEPTPLDPDADALAGERAPIEHRGRHAAT</sequence>
<evidence type="ECO:0000256" key="2">
    <source>
        <dbReference type="SAM" id="Phobius"/>
    </source>
</evidence>
<feature type="region of interest" description="Disordered" evidence="1">
    <location>
        <begin position="1030"/>
        <end position="1086"/>
    </location>
</feature>
<dbReference type="Gene3D" id="3.30.2090.10">
    <property type="entry name" value="Multidrug efflux transporter AcrB TolC docking domain, DN and DC subdomains"/>
    <property type="match status" value="2"/>
</dbReference>
<dbReference type="Gene3D" id="1.20.1640.10">
    <property type="entry name" value="Multidrug efflux transporter AcrB transmembrane domain"/>
    <property type="match status" value="2"/>
</dbReference>
<evidence type="ECO:0000313" key="3">
    <source>
        <dbReference type="EMBL" id="PWD51525.1"/>
    </source>
</evidence>
<dbReference type="Pfam" id="PF00873">
    <property type="entry name" value="ACR_tran"/>
    <property type="match status" value="1"/>
</dbReference>
<dbReference type="GO" id="GO:0005886">
    <property type="term" value="C:plasma membrane"/>
    <property type="evidence" value="ECO:0007669"/>
    <property type="project" value="TreeGrafter"/>
</dbReference>
<dbReference type="InterPro" id="IPR001036">
    <property type="entry name" value="Acrflvin-R"/>
</dbReference>
<dbReference type="AlphaFoldDB" id="A0A2U1ZX13"/>
<feature type="transmembrane region" description="Helical" evidence="2">
    <location>
        <begin position="997"/>
        <end position="1021"/>
    </location>
</feature>
<protein>
    <submittedName>
        <fullName evidence="3">Hydrogenase expression protein</fullName>
    </submittedName>
</protein>
<keyword evidence="2" id="KW-0472">Membrane</keyword>
<dbReference type="Gene3D" id="3.30.70.1440">
    <property type="entry name" value="Multidrug efflux transporter AcrB pore domain"/>
    <property type="match status" value="1"/>
</dbReference>
<dbReference type="RefSeq" id="WP_109229904.1">
    <property type="nucleotide sequence ID" value="NZ_PYHR01000002.1"/>
</dbReference>
<dbReference type="SUPFAM" id="SSF82693">
    <property type="entry name" value="Multidrug efflux transporter AcrB pore domain, PN1, PN2, PC1 and PC2 subdomains"/>
    <property type="match status" value="2"/>
</dbReference>
<dbReference type="Proteomes" id="UP000245166">
    <property type="component" value="Unassembled WGS sequence"/>
</dbReference>
<dbReference type="EMBL" id="PYHR01000002">
    <property type="protein sequence ID" value="PWD51525.1"/>
    <property type="molecule type" value="Genomic_DNA"/>
</dbReference>
<feature type="compositionally biased region" description="Acidic residues" evidence="1">
    <location>
        <begin position="1047"/>
        <end position="1058"/>
    </location>
</feature>
<gene>
    <name evidence="3" type="ORF">C8046_13530</name>
</gene>
<reference evidence="3 4" key="1">
    <citation type="submission" date="2018-03" db="EMBL/GenBank/DDBJ databases">
        <title>Genome assembly of novel Miniimonas species PCH200.</title>
        <authorList>
            <person name="Thakur V."/>
            <person name="Kumar V."/>
            <person name="Singh D."/>
        </authorList>
    </citation>
    <scope>NUCLEOTIDE SEQUENCE [LARGE SCALE GENOMIC DNA]</scope>
    <source>
        <strain evidence="3 4">PCH200</strain>
    </source>
</reference>
<dbReference type="GO" id="GO:0042910">
    <property type="term" value="F:xenobiotic transmembrane transporter activity"/>
    <property type="evidence" value="ECO:0007669"/>
    <property type="project" value="TreeGrafter"/>
</dbReference>
<dbReference type="PRINTS" id="PR00702">
    <property type="entry name" value="ACRIFLAVINRP"/>
</dbReference>
<dbReference type="SUPFAM" id="SSF82714">
    <property type="entry name" value="Multidrug efflux transporter AcrB TolC docking domain, DN and DC subdomains"/>
    <property type="match status" value="2"/>
</dbReference>
<feature type="transmembrane region" description="Helical" evidence="2">
    <location>
        <begin position="367"/>
        <end position="393"/>
    </location>
</feature>
<evidence type="ECO:0000256" key="1">
    <source>
        <dbReference type="SAM" id="MobiDB-lite"/>
    </source>
</evidence>
<dbReference type="SUPFAM" id="SSF82866">
    <property type="entry name" value="Multidrug efflux transporter AcrB transmembrane domain"/>
    <property type="match status" value="2"/>
</dbReference>
<keyword evidence="4" id="KW-1185">Reference proteome</keyword>
<feature type="transmembrane region" description="Helical" evidence="2">
    <location>
        <begin position="966"/>
        <end position="991"/>
    </location>
</feature>
<dbReference type="Gene3D" id="3.30.70.1430">
    <property type="entry name" value="Multidrug efflux transporter AcrB pore domain"/>
    <property type="match status" value="2"/>
</dbReference>
<dbReference type="OrthoDB" id="3306666at2"/>
<dbReference type="PANTHER" id="PTHR32063:SF0">
    <property type="entry name" value="SWARMING MOTILITY PROTEIN SWRC"/>
    <property type="match status" value="1"/>
</dbReference>
<proteinExistence type="predicted"/>
<feature type="transmembrane region" description="Helical" evidence="2">
    <location>
        <begin position="462"/>
        <end position="489"/>
    </location>
</feature>
<dbReference type="InterPro" id="IPR027463">
    <property type="entry name" value="AcrB_DN_DC_subdom"/>
</dbReference>
<name>A0A2U1ZX13_9MICO</name>
<dbReference type="Gene3D" id="3.30.70.1320">
    <property type="entry name" value="Multidrug efflux transporter AcrB pore domain like"/>
    <property type="match status" value="1"/>
</dbReference>
<feature type="transmembrane region" description="Helical" evidence="2">
    <location>
        <begin position="433"/>
        <end position="455"/>
    </location>
</feature>
<dbReference type="PANTHER" id="PTHR32063">
    <property type="match status" value="1"/>
</dbReference>
<evidence type="ECO:0000313" key="4">
    <source>
        <dbReference type="Proteomes" id="UP000245166"/>
    </source>
</evidence>
<feature type="transmembrane region" description="Helical" evidence="2">
    <location>
        <begin position="891"/>
        <end position="911"/>
    </location>
</feature>
<keyword evidence="2" id="KW-1133">Transmembrane helix</keyword>
<feature type="transmembrane region" description="Helical" evidence="2">
    <location>
        <begin position="865"/>
        <end position="884"/>
    </location>
</feature>